<organism evidence="2 3">
    <name type="scientific">Neocallimastix californiae</name>
    <dbReference type="NCBI Taxonomy" id="1754190"/>
    <lineage>
        <taxon>Eukaryota</taxon>
        <taxon>Fungi</taxon>
        <taxon>Fungi incertae sedis</taxon>
        <taxon>Chytridiomycota</taxon>
        <taxon>Chytridiomycota incertae sedis</taxon>
        <taxon>Neocallimastigomycetes</taxon>
        <taxon>Neocallimastigales</taxon>
        <taxon>Neocallimastigaceae</taxon>
        <taxon>Neocallimastix</taxon>
    </lineage>
</organism>
<evidence type="ECO:0000313" key="3">
    <source>
        <dbReference type="Proteomes" id="UP000193920"/>
    </source>
</evidence>
<dbReference type="AlphaFoldDB" id="A0A1Y2EVJ5"/>
<dbReference type="PANTHER" id="PTHR31697">
    <property type="entry name" value="INTEGRATOR COMPLEX SUBUNIT 5"/>
    <property type="match status" value="1"/>
</dbReference>
<comment type="caution">
    <text evidence="2">The sequence shown here is derived from an EMBL/GenBank/DDBJ whole genome shotgun (WGS) entry which is preliminary data.</text>
</comment>
<dbReference type="EMBL" id="MCOG01000026">
    <property type="protein sequence ID" value="ORY75156.1"/>
    <property type="molecule type" value="Genomic_DNA"/>
</dbReference>
<dbReference type="PANTHER" id="PTHR31697:SF2">
    <property type="entry name" value="INTEGRATOR COMPLEX SUBUNIT 5"/>
    <property type="match status" value="1"/>
</dbReference>
<dbReference type="GO" id="GO:0034472">
    <property type="term" value="P:snRNA 3'-end processing"/>
    <property type="evidence" value="ECO:0007669"/>
    <property type="project" value="TreeGrafter"/>
</dbReference>
<evidence type="ECO:0000313" key="2">
    <source>
        <dbReference type="EMBL" id="ORY75156.1"/>
    </source>
</evidence>
<dbReference type="STRING" id="1754190.A0A1Y2EVJ5"/>
<dbReference type="GO" id="GO:0032039">
    <property type="term" value="C:integrator complex"/>
    <property type="evidence" value="ECO:0007669"/>
    <property type="project" value="InterPro"/>
</dbReference>
<feature type="domain" description="Integrator complex subunit 5 C-terminal" evidence="1">
    <location>
        <begin position="621"/>
        <end position="735"/>
    </location>
</feature>
<dbReference type="InterPro" id="IPR040316">
    <property type="entry name" value="INTS5"/>
</dbReference>
<gene>
    <name evidence="2" type="ORF">LY90DRAFT_137097</name>
</gene>
<name>A0A1Y2EVJ5_9FUNG</name>
<sequence length="784" mass="91658">MMDWKQYILAYLFTFLVSAPHIIKGVLNKIFVKFGSNAIVKMIVFEKLHKSSKIVISSNGAVDPMINVVEIILLKILNNDSINFPINKFLYLWFTCFEDLYNASISLTNEFMIEEQEFYQIKVSTQRKLNELLIKLLNIIHSSIILQNNSSSIMSSFRSHVKNLSELLVKRVSESFSENSNIELILRMLELCGTNFGESSAIEILSHAIKYLSYESPQFESSNVLEEGEELESESDTNYLSYIKIIWKLKIAFELKCPHILSNCIKNIFEELSNMTDDEIKSLFQRFNLLLEVNDYLPKDHQENSKNIFSNSNQWKQIYQYINYNNVDIVIQSYKLLSKCLPSNILPCEKFQICSTLITNYFNYLRKRIIYNLPDTANIKSKIVITNNELIQMLSSIKNCLIRLLENSNYIGPTLDILFQEIFCTVDINPLNEALNIQKMKTYLDEIDDNKKVKKKENHGYSLYEANLLMCEQQKAQQESNITKATNATRRILAPSNITERNTTTIYPSEIKKRPGEPITLLGLNKKINTSEDYIYNIKSNKNIENINNMIKQSIKESVKWNKFDVCSLITLCFKLSSNINDRKNRNTVFFTKQFVKSLAFIPPSVQQYDDNIPKATLFFDRDIQLNRTVKRNPFIWNILEIVCKDPSINNYVYDIVRSLLASAIWYWNSPIRQRPNDFPEELENTKKLMNILRNSQWIPAPLGLTGMLFSEIQGKDICRILIKVWELLKRSQPNIPSELRTLSKIEEESYQCAEVARQILRRDIHKFKNYFPIFYRTKNHMRL</sequence>
<dbReference type="InterPro" id="IPR029444">
    <property type="entry name" value="INTS5_C"/>
</dbReference>
<reference evidence="2 3" key="1">
    <citation type="submission" date="2016-08" db="EMBL/GenBank/DDBJ databases">
        <title>A Parts List for Fungal Cellulosomes Revealed by Comparative Genomics.</title>
        <authorList>
            <consortium name="DOE Joint Genome Institute"/>
            <person name="Haitjema C.H."/>
            <person name="Gilmore S.P."/>
            <person name="Henske J.K."/>
            <person name="Solomon K.V."/>
            <person name="De Groot R."/>
            <person name="Kuo A."/>
            <person name="Mondo S.J."/>
            <person name="Salamov A.A."/>
            <person name="Labutti K."/>
            <person name="Zhao Z."/>
            <person name="Chiniquy J."/>
            <person name="Barry K."/>
            <person name="Brewer H.M."/>
            <person name="Purvine S.O."/>
            <person name="Wright A.T."/>
            <person name="Boxma B."/>
            <person name="Van Alen T."/>
            <person name="Hackstein J.H."/>
            <person name="Baker S.E."/>
            <person name="Grigoriev I.V."/>
            <person name="O'Malley M.A."/>
        </authorList>
    </citation>
    <scope>NUCLEOTIDE SEQUENCE [LARGE SCALE GENOMIC DNA]</scope>
    <source>
        <strain evidence="2 3">G1</strain>
    </source>
</reference>
<protein>
    <recommendedName>
        <fullName evidence="1">Integrator complex subunit 5 C-terminal domain-containing protein</fullName>
    </recommendedName>
</protein>
<dbReference type="Proteomes" id="UP000193920">
    <property type="component" value="Unassembled WGS sequence"/>
</dbReference>
<accession>A0A1Y2EVJ5</accession>
<dbReference type="Pfam" id="PF14838">
    <property type="entry name" value="INTS5_C"/>
    <property type="match status" value="1"/>
</dbReference>
<keyword evidence="3" id="KW-1185">Reference proteome</keyword>
<dbReference type="OrthoDB" id="2129231at2759"/>
<proteinExistence type="predicted"/>
<evidence type="ECO:0000259" key="1">
    <source>
        <dbReference type="Pfam" id="PF14838"/>
    </source>
</evidence>